<evidence type="ECO:0000313" key="1">
    <source>
        <dbReference type="EMBL" id="THG14357.1"/>
    </source>
</evidence>
<gene>
    <name evidence="1" type="ORF">TEA_018911</name>
</gene>
<name>A0A4V3WNY8_CAMSN</name>
<dbReference type="AlphaFoldDB" id="A0A4V3WNY8"/>
<evidence type="ECO:0000313" key="2">
    <source>
        <dbReference type="Proteomes" id="UP000306102"/>
    </source>
</evidence>
<dbReference type="Proteomes" id="UP000306102">
    <property type="component" value="Unassembled WGS sequence"/>
</dbReference>
<organism evidence="1 2">
    <name type="scientific">Camellia sinensis var. sinensis</name>
    <name type="common">China tea</name>
    <dbReference type="NCBI Taxonomy" id="542762"/>
    <lineage>
        <taxon>Eukaryota</taxon>
        <taxon>Viridiplantae</taxon>
        <taxon>Streptophyta</taxon>
        <taxon>Embryophyta</taxon>
        <taxon>Tracheophyta</taxon>
        <taxon>Spermatophyta</taxon>
        <taxon>Magnoliopsida</taxon>
        <taxon>eudicotyledons</taxon>
        <taxon>Gunneridae</taxon>
        <taxon>Pentapetalae</taxon>
        <taxon>asterids</taxon>
        <taxon>Ericales</taxon>
        <taxon>Theaceae</taxon>
        <taxon>Camellia</taxon>
    </lineage>
</organism>
<reference evidence="1 2" key="1">
    <citation type="journal article" date="2018" name="Proc. Natl. Acad. Sci. U.S.A.">
        <title>Draft genome sequence of Camellia sinensis var. sinensis provides insights into the evolution of the tea genome and tea quality.</title>
        <authorList>
            <person name="Wei C."/>
            <person name="Yang H."/>
            <person name="Wang S."/>
            <person name="Zhao J."/>
            <person name="Liu C."/>
            <person name="Gao L."/>
            <person name="Xia E."/>
            <person name="Lu Y."/>
            <person name="Tai Y."/>
            <person name="She G."/>
            <person name="Sun J."/>
            <person name="Cao H."/>
            <person name="Tong W."/>
            <person name="Gao Q."/>
            <person name="Li Y."/>
            <person name="Deng W."/>
            <person name="Jiang X."/>
            <person name="Wang W."/>
            <person name="Chen Q."/>
            <person name="Zhang S."/>
            <person name="Li H."/>
            <person name="Wu J."/>
            <person name="Wang P."/>
            <person name="Li P."/>
            <person name="Shi C."/>
            <person name="Zheng F."/>
            <person name="Jian J."/>
            <person name="Huang B."/>
            <person name="Shan D."/>
            <person name="Shi M."/>
            <person name="Fang C."/>
            <person name="Yue Y."/>
            <person name="Li F."/>
            <person name="Li D."/>
            <person name="Wei S."/>
            <person name="Han B."/>
            <person name="Jiang C."/>
            <person name="Yin Y."/>
            <person name="Xia T."/>
            <person name="Zhang Z."/>
            <person name="Bennetzen J.L."/>
            <person name="Zhao S."/>
            <person name="Wan X."/>
        </authorList>
    </citation>
    <scope>NUCLEOTIDE SEQUENCE [LARGE SCALE GENOMIC DNA]</scope>
    <source>
        <strain evidence="2">cv. Shuchazao</strain>
        <tissue evidence="1">Leaf</tissue>
    </source>
</reference>
<comment type="caution">
    <text evidence="1">The sequence shown here is derived from an EMBL/GenBank/DDBJ whole genome shotgun (WGS) entry which is preliminary data.</text>
</comment>
<keyword evidence="2" id="KW-1185">Reference proteome</keyword>
<accession>A0A4V3WNY8</accession>
<proteinExistence type="predicted"/>
<dbReference type="EMBL" id="SDRB02005397">
    <property type="protein sequence ID" value="THG14357.1"/>
    <property type="molecule type" value="Genomic_DNA"/>
</dbReference>
<protein>
    <submittedName>
        <fullName evidence="1">Uncharacterized protein</fullName>
    </submittedName>
</protein>
<sequence>MKCFFLYFANRNQLVSDHSRPGLGFWANAFTPRLWVNVFASLQLSLFGDPLCRIAEDTVRGIGNSLLVLIEFDLSSRSLADQVILSPEVFSNPSEWEDQVNLPPSIQQAWSYKGPPEQ</sequence>